<reference evidence="3 4" key="1">
    <citation type="submission" date="2018-07" db="EMBL/GenBank/DDBJ databases">
        <authorList>
            <person name="Quirk P.G."/>
            <person name="Krulwich T.A."/>
        </authorList>
    </citation>
    <scope>NUCLEOTIDE SEQUENCE [LARGE SCALE GENOMIC DNA]</scope>
    <source>
        <strain evidence="3 4">CC-BB4</strain>
    </source>
</reference>
<evidence type="ECO:0000313" key="3">
    <source>
        <dbReference type="EMBL" id="AXK83863.1"/>
    </source>
</evidence>
<dbReference type="KEGG" id="ptaw:DW352_04970"/>
<dbReference type="InterPro" id="IPR050268">
    <property type="entry name" value="NADH-dep_flavin_reductase"/>
</dbReference>
<dbReference type="GO" id="GO:0010181">
    <property type="term" value="F:FMN binding"/>
    <property type="evidence" value="ECO:0007669"/>
    <property type="project" value="InterPro"/>
</dbReference>
<dbReference type="PANTHER" id="PTHR30466">
    <property type="entry name" value="FLAVIN REDUCTASE"/>
    <property type="match status" value="1"/>
</dbReference>
<dbReference type="InterPro" id="IPR012349">
    <property type="entry name" value="Split_barrel_FMN-bd"/>
</dbReference>
<dbReference type="InterPro" id="IPR002563">
    <property type="entry name" value="Flavin_Rdtase-like_dom"/>
</dbReference>
<dbReference type="Pfam" id="PF01613">
    <property type="entry name" value="Flavin_Reduct"/>
    <property type="match status" value="1"/>
</dbReference>
<evidence type="ECO:0000313" key="4">
    <source>
        <dbReference type="Proteomes" id="UP000254889"/>
    </source>
</evidence>
<gene>
    <name evidence="3" type="ORF">DW352_04970</name>
</gene>
<dbReference type="EMBL" id="CP031417">
    <property type="protein sequence ID" value="AXK83863.1"/>
    <property type="molecule type" value="Genomic_DNA"/>
</dbReference>
<dbReference type="AlphaFoldDB" id="A0A346A3W6"/>
<sequence>MRRLASGVSIITTAENGERHGMAATSVCSVSADPPTLLVCVNRTATTHAIIGRAGFFCVNLLAETDDDLARRFSSATERATRFDGREWTTLVTAAPALIGSLASFDCEVMQKIDVDSHTVFIGRVTAIELWRERIVPLVYLDGRFDTLRGAAEDA</sequence>
<dbReference type="Proteomes" id="UP000254889">
    <property type="component" value="Chromosome"/>
</dbReference>
<keyword evidence="4" id="KW-1185">Reference proteome</keyword>
<dbReference type="SUPFAM" id="SSF50475">
    <property type="entry name" value="FMN-binding split barrel"/>
    <property type="match status" value="1"/>
</dbReference>
<dbReference type="OrthoDB" id="9789254at2"/>
<accession>A0A346A3W6</accession>
<name>A0A346A3W6_9HYPH</name>
<organism evidence="3 4">
    <name type="scientific">Pseudolabrys taiwanensis</name>
    <dbReference type="NCBI Taxonomy" id="331696"/>
    <lineage>
        <taxon>Bacteria</taxon>
        <taxon>Pseudomonadati</taxon>
        <taxon>Pseudomonadota</taxon>
        <taxon>Alphaproteobacteria</taxon>
        <taxon>Hyphomicrobiales</taxon>
        <taxon>Xanthobacteraceae</taxon>
        <taxon>Pseudolabrys</taxon>
    </lineage>
</organism>
<protein>
    <submittedName>
        <fullName evidence="3">Flavin reductase</fullName>
    </submittedName>
</protein>
<dbReference type="SMART" id="SM00903">
    <property type="entry name" value="Flavin_Reduct"/>
    <property type="match status" value="1"/>
</dbReference>
<feature type="domain" description="Flavin reductase like" evidence="2">
    <location>
        <begin position="1"/>
        <end position="147"/>
    </location>
</feature>
<evidence type="ECO:0000256" key="1">
    <source>
        <dbReference type="ARBA" id="ARBA00023002"/>
    </source>
</evidence>
<proteinExistence type="predicted"/>
<keyword evidence="1" id="KW-0560">Oxidoreductase</keyword>
<dbReference type="GO" id="GO:0042602">
    <property type="term" value="F:riboflavin reductase (NADPH) activity"/>
    <property type="evidence" value="ECO:0007669"/>
    <property type="project" value="TreeGrafter"/>
</dbReference>
<dbReference type="PANTHER" id="PTHR30466:SF1">
    <property type="entry name" value="FMN REDUCTASE (NADH) RUTF"/>
    <property type="match status" value="1"/>
</dbReference>
<dbReference type="Gene3D" id="2.30.110.10">
    <property type="entry name" value="Electron Transport, Fmn-binding Protein, Chain A"/>
    <property type="match status" value="1"/>
</dbReference>
<evidence type="ECO:0000259" key="2">
    <source>
        <dbReference type="SMART" id="SM00903"/>
    </source>
</evidence>